<evidence type="ECO:0000256" key="2">
    <source>
        <dbReference type="ARBA" id="ARBA00022737"/>
    </source>
</evidence>
<keyword evidence="2" id="KW-0677">Repeat</keyword>
<dbReference type="InterPro" id="IPR001611">
    <property type="entry name" value="Leu-rich_rpt"/>
</dbReference>
<dbReference type="FunFam" id="3.80.10.10:FF:000383">
    <property type="entry name" value="Leucine-rich repeat receptor protein kinase EMS1"/>
    <property type="match status" value="1"/>
</dbReference>
<keyword evidence="3" id="KW-0472">Membrane</keyword>
<dbReference type="InterPro" id="IPR032675">
    <property type="entry name" value="LRR_dom_sf"/>
</dbReference>
<dbReference type="Pfam" id="PF00560">
    <property type="entry name" value="LRR_1"/>
    <property type="match status" value="2"/>
</dbReference>
<evidence type="ECO:0000256" key="3">
    <source>
        <dbReference type="SAM" id="Phobius"/>
    </source>
</evidence>
<reference evidence="4 5" key="1">
    <citation type="journal article" date="2023" name="G3 (Bethesda)">
        <title>A haplotype-resolved chromosome-scale genome for Quercus rubra L. provides insights into the genetics of adaptive traits for red oak species.</title>
        <authorList>
            <person name="Kapoor B."/>
            <person name="Jenkins J."/>
            <person name="Schmutz J."/>
            <person name="Zhebentyayeva T."/>
            <person name="Kuelheim C."/>
            <person name="Coggeshall M."/>
            <person name="Heim C."/>
            <person name="Lasky J.R."/>
            <person name="Leites L."/>
            <person name="Islam-Faridi N."/>
            <person name="Romero-Severson J."/>
            <person name="DeLeo V.L."/>
            <person name="Lucas S.M."/>
            <person name="Lazic D."/>
            <person name="Gailing O."/>
            <person name="Carlson J."/>
            <person name="Staton M."/>
        </authorList>
    </citation>
    <scope>NUCLEOTIDE SEQUENCE [LARGE SCALE GENOMIC DNA]</scope>
    <source>
        <strain evidence="4">Pseudo-F2</strain>
    </source>
</reference>
<evidence type="ECO:0000313" key="5">
    <source>
        <dbReference type="Proteomes" id="UP001324115"/>
    </source>
</evidence>
<gene>
    <name evidence="4" type="ORF">RGQ29_002072</name>
</gene>
<dbReference type="Proteomes" id="UP001324115">
    <property type="component" value="Unassembled WGS sequence"/>
</dbReference>
<dbReference type="PANTHER" id="PTHR48065">
    <property type="entry name" value="OS10G0469600 PROTEIN"/>
    <property type="match status" value="1"/>
</dbReference>
<proteinExistence type="predicted"/>
<dbReference type="PRINTS" id="PR00019">
    <property type="entry name" value="LEURICHRPT"/>
</dbReference>
<dbReference type="SUPFAM" id="SSF52058">
    <property type="entry name" value="L domain-like"/>
    <property type="match status" value="1"/>
</dbReference>
<name>A0AAN7GJE9_QUERU</name>
<keyword evidence="3" id="KW-1133">Transmembrane helix</keyword>
<dbReference type="Gene3D" id="3.80.10.10">
    <property type="entry name" value="Ribonuclease Inhibitor"/>
    <property type="match status" value="1"/>
</dbReference>
<dbReference type="AlphaFoldDB" id="A0AAN7GJE9"/>
<comment type="caution">
    <text evidence="4">The sequence shown here is derived from an EMBL/GenBank/DDBJ whole genome shotgun (WGS) entry which is preliminary data.</text>
</comment>
<organism evidence="4 5">
    <name type="scientific">Quercus rubra</name>
    <name type="common">Northern red oak</name>
    <name type="synonym">Quercus borealis</name>
    <dbReference type="NCBI Taxonomy" id="3512"/>
    <lineage>
        <taxon>Eukaryota</taxon>
        <taxon>Viridiplantae</taxon>
        <taxon>Streptophyta</taxon>
        <taxon>Embryophyta</taxon>
        <taxon>Tracheophyta</taxon>
        <taxon>Spermatophyta</taxon>
        <taxon>Magnoliopsida</taxon>
        <taxon>eudicotyledons</taxon>
        <taxon>Gunneridae</taxon>
        <taxon>Pentapetalae</taxon>
        <taxon>rosids</taxon>
        <taxon>fabids</taxon>
        <taxon>Fagales</taxon>
        <taxon>Fagaceae</taxon>
        <taxon>Quercus</taxon>
    </lineage>
</organism>
<evidence type="ECO:0000256" key="1">
    <source>
        <dbReference type="ARBA" id="ARBA00022614"/>
    </source>
</evidence>
<dbReference type="PANTHER" id="PTHR48065:SF23">
    <property type="entry name" value="LEUCINE-RICH REPEAT-CONTAINING N-TERMINAL PLANT-TYPE DOMAIN-CONTAINING PROTEIN"/>
    <property type="match status" value="1"/>
</dbReference>
<accession>A0AAN7GJE9</accession>
<keyword evidence="3" id="KW-0812">Transmembrane</keyword>
<dbReference type="EMBL" id="JAXUIC010000001">
    <property type="protein sequence ID" value="KAK4608509.1"/>
    <property type="molecule type" value="Genomic_DNA"/>
</dbReference>
<keyword evidence="5" id="KW-1185">Reference proteome</keyword>
<sequence length="282" mass="31945">MLAENNFSGKVPHSISNIYRLQLLDLSSNRIFGNLPDFSYNVFLGYIDISSNEFSGEIPTKFYQDIEILALGENTFTGNFPRNLTYMSHLKHLDIHDNKITVNWKKSKQGLSSHNLELYSLLDLSMKQLFGEIPASLGRLKGLKLLNISHNILHGNVLISLGDLKRLESLDLSHNKLLGLIPQSLAKLQQLSVSDVSNNKLTSKIPVGGQMDTMNDPNFFANNSLLCGMQIRVPCLEELSPTKHLKDENKERWFLWEGVEIGYSFGFLITVGILYHTKYFIL</sequence>
<protein>
    <submittedName>
        <fullName evidence="4">Uncharacterized protein</fullName>
    </submittedName>
</protein>
<feature type="transmembrane region" description="Helical" evidence="3">
    <location>
        <begin position="253"/>
        <end position="275"/>
    </location>
</feature>
<evidence type="ECO:0000313" key="4">
    <source>
        <dbReference type="EMBL" id="KAK4608509.1"/>
    </source>
</evidence>
<keyword evidence="1" id="KW-0433">Leucine-rich repeat</keyword>